<accession>A0A5N1JHZ8</accession>
<gene>
    <name evidence="1" type="ORF">F0P93_10505</name>
</gene>
<sequence>MFEKKDKRRLYWLIDQYLSGKITERVFCDEFYYSYSLEIRDDDLTKLEQKVFSELDKIASRFSEYEEDHELDPKAFYTIDQLKQKIKETKEKLSRMGNDSIE</sequence>
<keyword evidence="2" id="KW-1185">Reference proteome</keyword>
<name>A0A5N1JHZ8_9BACT</name>
<proteinExistence type="predicted"/>
<dbReference type="AlphaFoldDB" id="A0A5N1JHZ8"/>
<protein>
    <submittedName>
        <fullName evidence="1">Magnesium and cobalt transport protein CorA</fullName>
    </submittedName>
</protein>
<dbReference type="RefSeq" id="WP_150876297.1">
    <property type="nucleotide sequence ID" value="NZ_VTWS01000002.1"/>
</dbReference>
<evidence type="ECO:0000313" key="2">
    <source>
        <dbReference type="Proteomes" id="UP000326344"/>
    </source>
</evidence>
<comment type="caution">
    <text evidence="1">The sequence shown here is derived from an EMBL/GenBank/DDBJ whole genome shotgun (WGS) entry which is preliminary data.</text>
</comment>
<evidence type="ECO:0000313" key="1">
    <source>
        <dbReference type="EMBL" id="KAA9355005.1"/>
    </source>
</evidence>
<organism evidence="1 2">
    <name type="scientific">Larkinella humicola</name>
    <dbReference type="NCBI Taxonomy" id="2607654"/>
    <lineage>
        <taxon>Bacteria</taxon>
        <taxon>Pseudomonadati</taxon>
        <taxon>Bacteroidota</taxon>
        <taxon>Cytophagia</taxon>
        <taxon>Cytophagales</taxon>
        <taxon>Spirosomataceae</taxon>
        <taxon>Larkinella</taxon>
    </lineage>
</organism>
<dbReference type="Proteomes" id="UP000326344">
    <property type="component" value="Unassembled WGS sequence"/>
</dbReference>
<reference evidence="1 2" key="1">
    <citation type="submission" date="2019-09" db="EMBL/GenBank/DDBJ databases">
        <title>Genome Sequence of Larkinella sp MA1.</title>
        <authorList>
            <person name="Srinivasan S."/>
        </authorList>
    </citation>
    <scope>NUCLEOTIDE SEQUENCE [LARGE SCALE GENOMIC DNA]</scope>
    <source>
        <strain evidence="1 2">MA1</strain>
    </source>
</reference>
<dbReference type="EMBL" id="VTWS01000002">
    <property type="protein sequence ID" value="KAA9355005.1"/>
    <property type="molecule type" value="Genomic_DNA"/>
</dbReference>